<dbReference type="InterPro" id="IPR007346">
    <property type="entry name" value="Endonuclease-I"/>
</dbReference>
<dbReference type="OrthoDB" id="9800417at2"/>
<evidence type="ECO:0000256" key="2">
    <source>
        <dbReference type="ARBA" id="ARBA00022722"/>
    </source>
</evidence>
<dbReference type="Pfam" id="PF04231">
    <property type="entry name" value="Endonuclease_1"/>
    <property type="match status" value="1"/>
</dbReference>
<dbReference type="GO" id="GO:0016787">
    <property type="term" value="F:hydrolase activity"/>
    <property type="evidence" value="ECO:0007669"/>
    <property type="project" value="UniProtKB-KW"/>
</dbReference>
<dbReference type="RefSeq" id="WP_107277406.1">
    <property type="nucleotide sequence ID" value="NZ_JZSL01000025.1"/>
</dbReference>
<feature type="chain" id="PRO_5015463566" evidence="4">
    <location>
        <begin position="21"/>
        <end position="261"/>
    </location>
</feature>
<keyword evidence="2" id="KW-0540">Nuclease</keyword>
<accession>A0A2T3M7J7</accession>
<dbReference type="PANTHER" id="PTHR33607">
    <property type="entry name" value="ENDONUCLEASE-1"/>
    <property type="match status" value="1"/>
</dbReference>
<feature type="signal peptide" evidence="4">
    <location>
        <begin position="1"/>
        <end position="20"/>
    </location>
</feature>
<dbReference type="GO" id="GO:0004519">
    <property type="term" value="F:endonuclease activity"/>
    <property type="evidence" value="ECO:0007669"/>
    <property type="project" value="UniProtKB-KW"/>
</dbReference>
<dbReference type="SUPFAM" id="SSF54060">
    <property type="entry name" value="His-Me finger endonucleases"/>
    <property type="match status" value="1"/>
</dbReference>
<evidence type="ECO:0000256" key="1">
    <source>
        <dbReference type="ARBA" id="ARBA00006429"/>
    </source>
</evidence>
<evidence type="ECO:0000313" key="5">
    <source>
        <dbReference type="EMBL" id="PSV88255.1"/>
    </source>
</evidence>
<sequence>MTIKQLILITAALIPAFCVADTYQGNITIQSFSKAKKHMQRDIYTNPSHMETLYCGASFDKDKYIELPQGFTTEVHKKRTGRWEAEHIIPAENFGRVFIEWREGHAVCVDRKDKPFKGRKCAEKANKEYRLMQSDLYNLYPAIGAVNATRQNYNFVILPDSANKSYRTFGSCEMIIDSKGKKAQPPERSRGIIARTYMYFEAVYPKYKMSGQQRRLMEVWDKTYPVTQWECERSERIKKVQGNHNPILLSRCTNISLSAAS</sequence>
<comment type="similarity">
    <text evidence="1">Belongs to the EndA/NucM nuclease family.</text>
</comment>
<name>A0A2T3M7J7_PHOLE</name>
<reference evidence="5 6" key="1">
    <citation type="submission" date="2018-03" db="EMBL/GenBank/DDBJ databases">
        <title>Whole genome sequencing of Histamine producing bacteria.</title>
        <authorList>
            <person name="Butler K."/>
        </authorList>
    </citation>
    <scope>NUCLEOTIDE SEQUENCE [LARGE SCALE GENOMIC DNA]</scope>
    <source>
        <strain evidence="5 6">ATCC 33979</strain>
    </source>
</reference>
<dbReference type="AlphaFoldDB" id="A0A2T3M7J7"/>
<evidence type="ECO:0000313" key="6">
    <source>
        <dbReference type="Proteomes" id="UP000240410"/>
    </source>
</evidence>
<dbReference type="PANTHER" id="PTHR33607:SF2">
    <property type="entry name" value="ENDONUCLEASE-1"/>
    <property type="match status" value="1"/>
</dbReference>
<comment type="caution">
    <text evidence="5">The sequence shown here is derived from an EMBL/GenBank/DDBJ whole genome shotgun (WGS) entry which is preliminary data.</text>
</comment>
<proteinExistence type="inferred from homology"/>
<evidence type="ECO:0000256" key="3">
    <source>
        <dbReference type="ARBA" id="ARBA00022801"/>
    </source>
</evidence>
<keyword evidence="3" id="KW-0378">Hydrolase</keyword>
<keyword evidence="4" id="KW-0732">Signal</keyword>
<dbReference type="Proteomes" id="UP000240410">
    <property type="component" value="Unassembled WGS sequence"/>
</dbReference>
<dbReference type="EMBL" id="PYOJ01000019">
    <property type="protein sequence ID" value="PSV88255.1"/>
    <property type="molecule type" value="Genomic_DNA"/>
</dbReference>
<dbReference type="InterPro" id="IPR044925">
    <property type="entry name" value="His-Me_finger_sf"/>
</dbReference>
<gene>
    <name evidence="5" type="ORF">CTM89_14860</name>
</gene>
<keyword evidence="5" id="KW-0255">Endonuclease</keyword>
<organism evidence="5 6">
    <name type="scientific">Photobacterium leiognathi</name>
    <dbReference type="NCBI Taxonomy" id="553611"/>
    <lineage>
        <taxon>Bacteria</taxon>
        <taxon>Pseudomonadati</taxon>
        <taxon>Pseudomonadota</taxon>
        <taxon>Gammaproteobacteria</taxon>
        <taxon>Vibrionales</taxon>
        <taxon>Vibrionaceae</taxon>
        <taxon>Photobacterium</taxon>
    </lineage>
</organism>
<evidence type="ECO:0000256" key="4">
    <source>
        <dbReference type="SAM" id="SignalP"/>
    </source>
</evidence>
<protein>
    <submittedName>
        <fullName evidence="5">Endonuclease I</fullName>
    </submittedName>
</protein>